<reference evidence="4 5" key="1">
    <citation type="submission" date="2012-02" db="EMBL/GenBank/DDBJ databases">
        <title>Complete genome sequence of Phycisphaera mikurensis NBRC 102666.</title>
        <authorList>
            <person name="Ankai A."/>
            <person name="Hosoyama A."/>
            <person name="Terui Y."/>
            <person name="Sekine M."/>
            <person name="Fukai R."/>
            <person name="Kato Y."/>
            <person name="Nakamura S."/>
            <person name="Yamada-Narita S."/>
            <person name="Kawakoshi A."/>
            <person name="Fukunaga Y."/>
            <person name="Yamazaki S."/>
            <person name="Fujita N."/>
        </authorList>
    </citation>
    <scope>NUCLEOTIDE SEQUENCE [LARGE SCALE GENOMIC DNA]</scope>
    <source>
        <strain evidence="5">NBRC 102666 / KCTC 22515 / FYK2301M01</strain>
    </source>
</reference>
<dbReference type="SUPFAM" id="SSF69322">
    <property type="entry name" value="Tricorn protease domain 2"/>
    <property type="match status" value="1"/>
</dbReference>
<dbReference type="PANTHER" id="PTHR36842">
    <property type="entry name" value="PROTEIN TOLB HOMOLOG"/>
    <property type="match status" value="1"/>
</dbReference>
<feature type="region of interest" description="Disordered" evidence="2">
    <location>
        <begin position="124"/>
        <end position="162"/>
    </location>
</feature>
<sequence>MTATSTLRPTPLTLRPAPFAAAGVLLLAGCQAAVTPTTGYAPRPAGGTPAAGLASAGAAPSPTPSGAVVPAPDTASAARAASVAPPAPPTPPSVVLAAPAHDVAIVPAAAASAADPRSTGFNLYGQFEGVQPEPSRDGSADAGLSRITSTTEGDDFDVAPAPDGETLYFASTRHRPTADLYRQAIGGTSVTQLTDDPANDVMPAVSPDGRRIAFASDRSGTWDLYLMDAGGGRAVKLTDDDGHNVHPSFSPDGQRLVYSSFSPHAGGWELVVIDVDRPTKKRIIGRGLFPVWSPADDTIAFQRARERGSRWFSVWTVQLEDGEAVRPTEVAVSSNAAVITPRWSPDGESLVFCTVLDPAGEDPTQPTRADVWTIRRDGSGRSKLTTGDAANLQPSWGPDGRVYFISDRGSAPAGPGRDGGVENIWSVRPRGVAAAGGPGAGAVGLPVAPADADAEADARPGGGTAGPGDMQAGVPTGP</sequence>
<dbReference type="Proteomes" id="UP000007881">
    <property type="component" value="Chromosome"/>
</dbReference>
<evidence type="ECO:0008006" key="6">
    <source>
        <dbReference type="Google" id="ProtNLM"/>
    </source>
</evidence>
<evidence type="ECO:0000256" key="1">
    <source>
        <dbReference type="ARBA" id="ARBA00009820"/>
    </source>
</evidence>
<evidence type="ECO:0000313" key="5">
    <source>
        <dbReference type="Proteomes" id="UP000007881"/>
    </source>
</evidence>
<keyword evidence="5" id="KW-1185">Reference proteome</keyword>
<dbReference type="eggNOG" id="COG0823">
    <property type="taxonomic scope" value="Bacteria"/>
</dbReference>
<dbReference type="Pfam" id="PF07676">
    <property type="entry name" value="PD40"/>
    <property type="match status" value="5"/>
</dbReference>
<evidence type="ECO:0000256" key="3">
    <source>
        <dbReference type="SAM" id="SignalP"/>
    </source>
</evidence>
<dbReference type="AlphaFoldDB" id="I0II94"/>
<comment type="similarity">
    <text evidence="1">Belongs to the TolB family.</text>
</comment>
<dbReference type="InterPro" id="IPR011659">
    <property type="entry name" value="WD40"/>
</dbReference>
<dbReference type="PANTHER" id="PTHR36842:SF1">
    <property type="entry name" value="PROTEIN TOLB"/>
    <property type="match status" value="1"/>
</dbReference>
<organism evidence="4 5">
    <name type="scientific">Phycisphaera mikurensis (strain NBRC 102666 / KCTC 22515 / FYK2301M01)</name>
    <dbReference type="NCBI Taxonomy" id="1142394"/>
    <lineage>
        <taxon>Bacteria</taxon>
        <taxon>Pseudomonadati</taxon>
        <taxon>Planctomycetota</taxon>
        <taxon>Phycisphaerae</taxon>
        <taxon>Phycisphaerales</taxon>
        <taxon>Phycisphaeraceae</taxon>
        <taxon>Phycisphaera</taxon>
    </lineage>
</organism>
<proteinExistence type="inferred from homology"/>
<dbReference type="Gene3D" id="2.120.10.30">
    <property type="entry name" value="TolB, C-terminal domain"/>
    <property type="match status" value="2"/>
</dbReference>
<feature type="signal peptide" evidence="3">
    <location>
        <begin position="1"/>
        <end position="32"/>
    </location>
</feature>
<protein>
    <recommendedName>
        <fullName evidence="6">TolB protein</fullName>
    </recommendedName>
</protein>
<dbReference type="KEGG" id="phm:PSMK_28230"/>
<feature type="region of interest" description="Disordered" evidence="2">
    <location>
        <begin position="45"/>
        <end position="73"/>
    </location>
</feature>
<evidence type="ECO:0000256" key="2">
    <source>
        <dbReference type="SAM" id="MobiDB-lite"/>
    </source>
</evidence>
<gene>
    <name evidence="4" type="ordered locus">PSMK_28230</name>
</gene>
<dbReference type="HOGENOM" id="CLU_570902_0_0_0"/>
<keyword evidence="3" id="KW-0732">Signal</keyword>
<dbReference type="EMBL" id="AP012338">
    <property type="protein sequence ID" value="BAM04982.1"/>
    <property type="molecule type" value="Genomic_DNA"/>
</dbReference>
<dbReference type="STRING" id="1142394.PSMK_28230"/>
<name>I0II94_PHYMF</name>
<evidence type="ECO:0000313" key="4">
    <source>
        <dbReference type="EMBL" id="BAM04982.1"/>
    </source>
</evidence>
<dbReference type="InterPro" id="IPR011042">
    <property type="entry name" value="6-blade_b-propeller_TolB-like"/>
</dbReference>
<accession>I0II94</accession>
<feature type="chain" id="PRO_5003629265" description="TolB protein" evidence="3">
    <location>
        <begin position="33"/>
        <end position="478"/>
    </location>
</feature>
<feature type="region of interest" description="Disordered" evidence="2">
    <location>
        <begin position="446"/>
        <end position="478"/>
    </location>
</feature>